<feature type="region of interest" description="Disordered" evidence="7">
    <location>
        <begin position="271"/>
        <end position="321"/>
    </location>
</feature>
<dbReference type="AlphaFoldDB" id="A0A261EZJ3"/>
<evidence type="ECO:0000256" key="5">
    <source>
        <dbReference type="ARBA" id="ARBA00032897"/>
    </source>
</evidence>
<dbReference type="OrthoDB" id="9792687at2"/>
<evidence type="ECO:0000256" key="1">
    <source>
        <dbReference type="ARBA" id="ARBA00009104"/>
    </source>
</evidence>
<evidence type="ECO:0000256" key="7">
    <source>
        <dbReference type="SAM" id="MobiDB-lite"/>
    </source>
</evidence>
<comment type="catalytic activity">
    <reaction evidence="6">
        <text>UDP-N-acetyl-alpha-D-glucosamine + ATP = UDP-N-acetyl-alpha-D-glucosamine 3'-phosphate + ADP + H(+)</text>
        <dbReference type="Rhea" id="RHEA:32671"/>
        <dbReference type="ChEBI" id="CHEBI:15378"/>
        <dbReference type="ChEBI" id="CHEBI:30616"/>
        <dbReference type="ChEBI" id="CHEBI:57705"/>
        <dbReference type="ChEBI" id="CHEBI:64353"/>
        <dbReference type="ChEBI" id="CHEBI:456216"/>
        <dbReference type="EC" id="2.7.1.176"/>
    </reaction>
</comment>
<dbReference type="Proteomes" id="UP000216454">
    <property type="component" value="Unassembled WGS sequence"/>
</dbReference>
<evidence type="ECO:0000313" key="10">
    <source>
        <dbReference type="Proteomes" id="UP000216454"/>
    </source>
</evidence>
<evidence type="ECO:0000256" key="4">
    <source>
        <dbReference type="ARBA" id="ARBA00022840"/>
    </source>
</evidence>
<comment type="similarity">
    <text evidence="1">Belongs to the zeta toxin family.</text>
</comment>
<accession>A0A261EZJ3</accession>
<organism evidence="9 10">
    <name type="scientific">Pseudoscardovia suis</name>
    <dbReference type="NCBI Taxonomy" id="987063"/>
    <lineage>
        <taxon>Bacteria</taxon>
        <taxon>Bacillati</taxon>
        <taxon>Actinomycetota</taxon>
        <taxon>Actinomycetes</taxon>
        <taxon>Bifidobacteriales</taxon>
        <taxon>Bifidobacteriaceae</taxon>
        <taxon>Pseudoscardovia</taxon>
    </lineage>
</organism>
<feature type="domain" description="Zeta toxin" evidence="8">
    <location>
        <begin position="29"/>
        <end position="208"/>
    </location>
</feature>
<dbReference type="GO" id="GO:0016301">
    <property type="term" value="F:kinase activity"/>
    <property type="evidence" value="ECO:0007669"/>
    <property type="project" value="InterPro"/>
</dbReference>
<evidence type="ECO:0000313" key="9">
    <source>
        <dbReference type="EMBL" id="OZG52096.1"/>
    </source>
</evidence>
<proteinExistence type="inferred from homology"/>
<dbReference type="RefSeq" id="WP_157847169.1">
    <property type="nucleotide sequence ID" value="NZ_MWWQ01000006.1"/>
</dbReference>
<gene>
    <name evidence="9" type="ORF">PSSU_0879</name>
</gene>
<dbReference type="Gene3D" id="3.40.50.300">
    <property type="entry name" value="P-loop containing nucleotide triphosphate hydrolases"/>
    <property type="match status" value="1"/>
</dbReference>
<keyword evidence="4" id="KW-0067">ATP-binding</keyword>
<reference evidence="9 10" key="1">
    <citation type="journal article" date="2017" name="BMC Genomics">
        <title>Comparative genomic and phylogenomic analyses of the Bifidobacteriaceae family.</title>
        <authorList>
            <person name="Lugli G.A."/>
            <person name="Milani C."/>
            <person name="Turroni F."/>
            <person name="Duranti S."/>
            <person name="Mancabelli L."/>
            <person name="Mangifesta M."/>
            <person name="Ferrario C."/>
            <person name="Modesto M."/>
            <person name="Mattarelli P."/>
            <person name="Jiri K."/>
            <person name="van Sinderen D."/>
            <person name="Ventura M."/>
        </authorList>
    </citation>
    <scope>NUCLEOTIDE SEQUENCE [LARGE SCALE GENOMIC DNA]</scope>
    <source>
        <strain evidence="9 10">DSM 24744</strain>
    </source>
</reference>
<name>A0A261EZJ3_9BIFI</name>
<dbReference type="Pfam" id="PF06414">
    <property type="entry name" value="Zeta_toxin"/>
    <property type="match status" value="1"/>
</dbReference>
<keyword evidence="3" id="KW-0547">Nucleotide-binding</keyword>
<evidence type="ECO:0000256" key="3">
    <source>
        <dbReference type="ARBA" id="ARBA00022741"/>
    </source>
</evidence>
<dbReference type="InterPro" id="IPR027417">
    <property type="entry name" value="P-loop_NTPase"/>
</dbReference>
<dbReference type="EMBL" id="MWWQ01000006">
    <property type="protein sequence ID" value="OZG52096.1"/>
    <property type="molecule type" value="Genomic_DNA"/>
</dbReference>
<comment type="caution">
    <text evidence="9">The sequence shown here is derived from an EMBL/GenBank/DDBJ whole genome shotgun (WGS) entry which is preliminary data.</text>
</comment>
<sequence>MTEPDYEALWRKRILPRIRSQAVRSLPSTTVFLGAQPGAGKTRGQELVKKLYGGRILPVVGDDFRQYHPDFDALVENDPLAMPGITAKAAGIWTGMAVKYADDHGVSCVIEGTWRNAPTVLDEAGKAIALGRGTHAVLLAVPPALSRLGTLARFYDDLAAMGVARWTPPAAHETTIANLEKNVPLIADSGLMDRLTVISRDGTVLYDGHDPQAFAAAWSQEFHRDLTPQEARQALSETASLRTLAERHTPGNQEATRQLDLIERDAHRSLAHAENRDTPGAPAAPERTGRGAHPGQEPVGDTTRQAGTPAARQTKGRGHHR</sequence>
<dbReference type="EC" id="2.7.1.176" evidence="2"/>
<evidence type="ECO:0000256" key="6">
    <source>
        <dbReference type="ARBA" id="ARBA00048178"/>
    </source>
</evidence>
<evidence type="ECO:0000259" key="8">
    <source>
        <dbReference type="Pfam" id="PF06414"/>
    </source>
</evidence>
<evidence type="ECO:0000256" key="2">
    <source>
        <dbReference type="ARBA" id="ARBA00011963"/>
    </source>
</evidence>
<dbReference type="GO" id="GO:0005524">
    <property type="term" value="F:ATP binding"/>
    <property type="evidence" value="ECO:0007669"/>
    <property type="project" value="UniProtKB-KW"/>
</dbReference>
<dbReference type="InterPro" id="IPR010488">
    <property type="entry name" value="Zeta_toxin_domain"/>
</dbReference>
<protein>
    <recommendedName>
        <fullName evidence="5">UDP-N-acetylglucosamine kinase</fullName>
        <ecNumber evidence="2">2.7.1.176</ecNumber>
    </recommendedName>
    <alternativeName>
        <fullName evidence="5">UDP-N-acetylglucosamine kinase</fullName>
    </alternativeName>
</protein>
<keyword evidence="10" id="KW-1185">Reference proteome</keyword>